<feature type="region of interest" description="Disordered" evidence="6">
    <location>
        <begin position="342"/>
        <end position="371"/>
    </location>
</feature>
<dbReference type="InterPro" id="IPR001525">
    <property type="entry name" value="C5_MeTfrase"/>
</dbReference>
<dbReference type="InterPro" id="IPR050390">
    <property type="entry name" value="C5-Methyltransferase"/>
</dbReference>
<keyword evidence="8" id="KW-1185">Reference proteome</keyword>
<evidence type="ECO:0000256" key="4">
    <source>
        <dbReference type="ARBA" id="ARBA00022691"/>
    </source>
</evidence>
<gene>
    <name evidence="7" type="ORF">Drose_04430</name>
</gene>
<feature type="region of interest" description="Disordered" evidence="6">
    <location>
        <begin position="383"/>
        <end position="402"/>
    </location>
</feature>
<reference evidence="7" key="1">
    <citation type="submission" date="2021-04" db="EMBL/GenBank/DDBJ databases">
        <title>Biosynthetic gene clusters of Dactylosporangioum roseum.</title>
        <authorList>
            <person name="Hartkoorn R.C."/>
            <person name="Beaudoing E."/>
            <person name="Hot D."/>
            <person name="Moureu S."/>
        </authorList>
    </citation>
    <scope>NUCLEOTIDE SEQUENCE</scope>
    <source>
        <strain evidence="7">NRRL B-16295</strain>
    </source>
</reference>
<dbReference type="EMBL" id="CP073721">
    <property type="protein sequence ID" value="UWZ40199.1"/>
    <property type="molecule type" value="Genomic_DNA"/>
</dbReference>
<accession>A0ABY5ZIW1</accession>
<dbReference type="Gene3D" id="3.40.50.150">
    <property type="entry name" value="Vaccinia Virus protein VP39"/>
    <property type="match status" value="1"/>
</dbReference>
<dbReference type="Pfam" id="PF00145">
    <property type="entry name" value="DNA_methylase"/>
    <property type="match status" value="1"/>
</dbReference>
<protein>
    <recommendedName>
        <fullName evidence="1">DNA (cytosine-5-)-methyltransferase</fullName>
        <ecNumber evidence="1">2.1.1.37</ecNumber>
    </recommendedName>
</protein>
<keyword evidence="5" id="KW-0680">Restriction system</keyword>
<evidence type="ECO:0000313" key="7">
    <source>
        <dbReference type="EMBL" id="UWZ40199.1"/>
    </source>
</evidence>
<keyword evidence="4" id="KW-0949">S-adenosyl-L-methionine</keyword>
<evidence type="ECO:0000256" key="5">
    <source>
        <dbReference type="ARBA" id="ARBA00022747"/>
    </source>
</evidence>
<keyword evidence="3" id="KW-0808">Transferase</keyword>
<keyword evidence="2 7" id="KW-0489">Methyltransferase</keyword>
<evidence type="ECO:0000256" key="2">
    <source>
        <dbReference type="ARBA" id="ARBA00022603"/>
    </source>
</evidence>
<evidence type="ECO:0000313" key="8">
    <source>
        <dbReference type="Proteomes" id="UP001058271"/>
    </source>
</evidence>
<dbReference type="PANTHER" id="PTHR10629">
    <property type="entry name" value="CYTOSINE-SPECIFIC METHYLTRANSFERASE"/>
    <property type="match status" value="1"/>
</dbReference>
<dbReference type="PANTHER" id="PTHR10629:SF52">
    <property type="entry name" value="DNA (CYTOSINE-5)-METHYLTRANSFERASE 1"/>
    <property type="match status" value="1"/>
</dbReference>
<dbReference type="InterPro" id="IPR029063">
    <property type="entry name" value="SAM-dependent_MTases_sf"/>
</dbReference>
<dbReference type="GO" id="GO:0008168">
    <property type="term" value="F:methyltransferase activity"/>
    <property type="evidence" value="ECO:0007669"/>
    <property type="project" value="UniProtKB-KW"/>
</dbReference>
<dbReference type="PRINTS" id="PR00105">
    <property type="entry name" value="C5METTRFRASE"/>
</dbReference>
<evidence type="ECO:0000256" key="6">
    <source>
        <dbReference type="SAM" id="MobiDB-lite"/>
    </source>
</evidence>
<dbReference type="GO" id="GO:0032259">
    <property type="term" value="P:methylation"/>
    <property type="evidence" value="ECO:0007669"/>
    <property type="project" value="UniProtKB-KW"/>
</dbReference>
<organism evidence="7 8">
    <name type="scientific">Dactylosporangium roseum</name>
    <dbReference type="NCBI Taxonomy" id="47989"/>
    <lineage>
        <taxon>Bacteria</taxon>
        <taxon>Bacillati</taxon>
        <taxon>Actinomycetota</taxon>
        <taxon>Actinomycetes</taxon>
        <taxon>Micromonosporales</taxon>
        <taxon>Micromonosporaceae</taxon>
        <taxon>Dactylosporangium</taxon>
    </lineage>
</organism>
<dbReference type="Proteomes" id="UP001058271">
    <property type="component" value="Chromosome"/>
</dbReference>
<feature type="compositionally biased region" description="Basic and acidic residues" evidence="6">
    <location>
        <begin position="316"/>
        <end position="329"/>
    </location>
</feature>
<feature type="region of interest" description="Disordered" evidence="6">
    <location>
        <begin position="252"/>
        <end position="289"/>
    </location>
</feature>
<dbReference type="SUPFAM" id="SSF53335">
    <property type="entry name" value="S-adenosyl-L-methionine-dependent methyltransferases"/>
    <property type="match status" value="2"/>
</dbReference>
<name>A0ABY5ZIW1_9ACTN</name>
<sequence length="510" mass="53167">MLGMGIEAVLGPLGHVWHAENDPAASKVLAHHYPGVPNLGDITATDWTAVPRADVFGAGFPCQDVSGAGKRAGLGKGTRTGIWSHIADAIDVIRPRLVFLENVEGLHSARADSDLEPCPWCVGDGREQPVLRASGAVLGDLADLGYDARWVTVPASDVGAPHRRKRVFIVAHPADAESLGHWIAGPAGGEGVPSAAVGGAVRPDGVTLLPTPMAKDDGKTPEAHMATGAAMPGGARSTITSLAVLARADFKQPHGSRDASESAAAATVPTPMRRDCRAAGPADASRNSPSLSAISYLLPTPNAALGRQAGAPSARVPRERREHPDRTFGLDDAVALLPSVARGVGNNAGPAPRATDGSRGGPNQRGSSGDLMLPSAVMLLPTPTVADSRGSRNATASRSEDKVGVNNDGWTLSDIAFAERWGEYAPAIARWEQVLDRPAPHPTESGSKGQPRLAPRFVEWMMGLPDGWVCAVPGLSRNDMLRILGNGVVWQQAAYAYRRLLSLDAAVVAA</sequence>
<evidence type="ECO:0000256" key="1">
    <source>
        <dbReference type="ARBA" id="ARBA00011975"/>
    </source>
</evidence>
<dbReference type="EC" id="2.1.1.37" evidence="1"/>
<feature type="region of interest" description="Disordered" evidence="6">
    <location>
        <begin position="303"/>
        <end position="330"/>
    </location>
</feature>
<proteinExistence type="predicted"/>
<evidence type="ECO:0000256" key="3">
    <source>
        <dbReference type="ARBA" id="ARBA00022679"/>
    </source>
</evidence>